<dbReference type="EMBL" id="CP015772">
    <property type="protein sequence ID" value="ANH81006.1"/>
    <property type="molecule type" value="Genomic_DNA"/>
</dbReference>
<dbReference type="CDD" id="cd02440">
    <property type="entry name" value="AdoMet_MTases"/>
    <property type="match status" value="1"/>
</dbReference>
<keyword evidence="2 5" id="KW-0489">Methyltransferase</keyword>
<evidence type="ECO:0000256" key="2">
    <source>
        <dbReference type="ARBA" id="ARBA00022603"/>
    </source>
</evidence>
<dbReference type="AlphaFoldDB" id="A0A1A9I055"/>
<evidence type="ECO:0000256" key="3">
    <source>
        <dbReference type="ARBA" id="ARBA00022679"/>
    </source>
</evidence>
<keyword evidence="6" id="KW-1185">Reference proteome</keyword>
<dbReference type="Gene3D" id="3.40.50.150">
    <property type="entry name" value="Vaccinia Virus protein VP39"/>
    <property type="match status" value="1"/>
</dbReference>
<dbReference type="InterPro" id="IPR051052">
    <property type="entry name" value="Diverse_substrate_MTase"/>
</dbReference>
<keyword evidence="3 5" id="KW-0808">Transferase</keyword>
<dbReference type="KEGG" id="nia:A8C56_08465"/>
<evidence type="ECO:0000256" key="1">
    <source>
        <dbReference type="ARBA" id="ARBA00008361"/>
    </source>
</evidence>
<dbReference type="InterPro" id="IPR013216">
    <property type="entry name" value="Methyltransf_11"/>
</dbReference>
<dbReference type="InterPro" id="IPR029063">
    <property type="entry name" value="SAM-dependent_MTases_sf"/>
</dbReference>
<accession>A0A1A9I055</accession>
<comment type="similarity">
    <text evidence="1">Belongs to the methyltransferase superfamily.</text>
</comment>
<protein>
    <submittedName>
        <fullName evidence="5">Methyltransferase type 11</fullName>
    </submittedName>
</protein>
<dbReference type="Pfam" id="PF08241">
    <property type="entry name" value="Methyltransf_11"/>
    <property type="match status" value="1"/>
</dbReference>
<dbReference type="PANTHER" id="PTHR44942:SF4">
    <property type="entry name" value="METHYLTRANSFERASE TYPE 11 DOMAIN-CONTAINING PROTEIN"/>
    <property type="match status" value="1"/>
</dbReference>
<evidence type="ECO:0000313" key="6">
    <source>
        <dbReference type="Proteomes" id="UP000077667"/>
    </source>
</evidence>
<evidence type="ECO:0000313" key="5">
    <source>
        <dbReference type="EMBL" id="ANH81006.1"/>
    </source>
</evidence>
<proteinExistence type="inferred from homology"/>
<dbReference type="OrthoDB" id="9797252at2"/>
<dbReference type="PANTHER" id="PTHR44942">
    <property type="entry name" value="METHYLTRANSF_11 DOMAIN-CONTAINING PROTEIN"/>
    <property type="match status" value="1"/>
</dbReference>
<name>A0A1A9I055_9BACT</name>
<organism evidence="5 6">
    <name type="scientific">Niabella ginsenosidivorans</name>
    <dbReference type="NCBI Taxonomy" id="1176587"/>
    <lineage>
        <taxon>Bacteria</taxon>
        <taxon>Pseudomonadati</taxon>
        <taxon>Bacteroidota</taxon>
        <taxon>Chitinophagia</taxon>
        <taxon>Chitinophagales</taxon>
        <taxon>Chitinophagaceae</taxon>
        <taxon>Niabella</taxon>
    </lineage>
</organism>
<dbReference type="Proteomes" id="UP000077667">
    <property type="component" value="Chromosome"/>
</dbReference>
<dbReference type="RefSeq" id="WP_067754482.1">
    <property type="nucleotide sequence ID" value="NZ_CP015772.1"/>
</dbReference>
<feature type="domain" description="Methyltransferase type 11" evidence="4">
    <location>
        <begin position="44"/>
        <end position="135"/>
    </location>
</feature>
<sequence length="251" mass="28724">MSDSTTRFSNRVADYVKYRPHYPEAVVTFLENDFQLHKGMTIADIGSGTGISSELFLKKGYTVLGIEPNTKMREKSREQLEGYNHFTAVNGTAEATTLSDSSVDAIFAGQAFHWFNRELARPEFERVLKPEGIAALIWNERLTGSPFEKEYEQLIRQHGNQYKKVAHRNIDEAAIEQFFTPHKVTLKAFPNQQVLDYTGLEGRLLSSSYMPARQDAGYINMVTDLKDLFNRYQINNHITIHYTTKVYVAVL</sequence>
<dbReference type="GO" id="GO:0032259">
    <property type="term" value="P:methylation"/>
    <property type="evidence" value="ECO:0007669"/>
    <property type="project" value="UniProtKB-KW"/>
</dbReference>
<reference evidence="5 6" key="1">
    <citation type="submission" date="2016-05" db="EMBL/GenBank/DDBJ databases">
        <title>Niabella ginsenosidivorans BS26 whole genome sequencing.</title>
        <authorList>
            <person name="Im W.T."/>
            <person name="Siddiqi M.Z."/>
        </authorList>
    </citation>
    <scope>NUCLEOTIDE SEQUENCE [LARGE SCALE GENOMIC DNA]</scope>
    <source>
        <strain evidence="5 6">BS26</strain>
    </source>
</reference>
<dbReference type="SUPFAM" id="SSF53335">
    <property type="entry name" value="S-adenosyl-L-methionine-dependent methyltransferases"/>
    <property type="match status" value="1"/>
</dbReference>
<evidence type="ECO:0000259" key="4">
    <source>
        <dbReference type="Pfam" id="PF08241"/>
    </source>
</evidence>
<gene>
    <name evidence="5" type="ORF">A8C56_08465</name>
</gene>
<dbReference type="GO" id="GO:0008757">
    <property type="term" value="F:S-adenosylmethionine-dependent methyltransferase activity"/>
    <property type="evidence" value="ECO:0007669"/>
    <property type="project" value="InterPro"/>
</dbReference>
<dbReference type="STRING" id="1176587.A8C56_08465"/>